<organism evidence="5 6">
    <name type="scientific">Suttonella indologenes</name>
    <dbReference type="NCBI Taxonomy" id="13276"/>
    <lineage>
        <taxon>Bacteria</taxon>
        <taxon>Pseudomonadati</taxon>
        <taxon>Pseudomonadota</taxon>
        <taxon>Gammaproteobacteria</taxon>
        <taxon>Cardiobacteriales</taxon>
        <taxon>Cardiobacteriaceae</taxon>
        <taxon>Suttonella</taxon>
    </lineage>
</organism>
<evidence type="ECO:0000256" key="2">
    <source>
        <dbReference type="ARBA" id="ARBA00022525"/>
    </source>
</evidence>
<evidence type="ECO:0000259" key="4">
    <source>
        <dbReference type="Pfam" id="PF06594"/>
    </source>
</evidence>
<dbReference type="InterPro" id="IPR050557">
    <property type="entry name" value="RTX_toxin/Mannuronan_C5-epim"/>
</dbReference>
<sequence>MGDIYLENTVKTAVTITDTNYYRKLLAKGNFDAIYQDLQKKGFDSAYWAINEFNKGTVYGASNAIYWRSQTGRELDNKTAQILYATKAEFILEALENRIETHGSVTTDLNYEEYTGANHKAHDVHGFNGIKTIHDIPYEINAALYGKSHADKHFAQSINLNIPDFTETIAKQDAINAAVIKGQIESSKSNPGSMFGIGVLHFGVPPSWILNKETLEQEHITKIMKQNIDELSNLSQILQDHDKKIEHAKWLVELSQQALDYQISSFNNSKIQVANSFFKESSLAILRDTLEKHQQNFHKLLQETAEITGLSTNQLKEIYYYENNLGSSFERNWTAFSYSETGQKLGNFANLASIGLGASSISNAFKVPSMINKFSAMISTIGVKQSAEVILNKESSANDIFSPIRTALIGIYASKLPKDKEDLINALNAMYDGLKNISPIEDDKDISNIEKLAKETNIDPEIISSILISTIAKISAHSIGTTGIIINGLINIMNNLNPTLDEAEQASCPIIIDMNGDGIHSGKLATGSEKAIHFDLDGNGFAEKTAWINTSDAFLVLDKNANGKIDNGKELFGNHTLDEKGNKSFADGYAALAAYDENKDGKIDAQDSIYAQLALWQDKNQNGISEEGEIISLAEAGISSIDLHVQTLKERDVNGNIITHRGSVRFADGREHIAEDVWFQINPAQTRYVGDVRLSPEQAAELLSLPNVRGFGNVMDLHLAMSQDALLKEKVQAYLQAAPEAQEDLLKALIYRWTGSENVASGSRGDHIDARTLVALEALTGKAFRQNGSRPNPNHNAAPHLKKAFAEFADYTHAWLMLYSKAHQETALHFWQVMSRQSQNKDGIDWKDFADHLQSLQAQDNSAEAKAAYRMMNGLFTYSSAYQNSLSDYLMEHSDEYGALFAAEVVIPSISGDEQNNTLKGTEKNDILYGKAGNDTLNGGSGNDVLDGGTGNDRLEGGAGNDTYVFSKGHGQDVIYDPHNNADDRIIFTDLKREEVIFRQEGYHLIMQSSETDSVKIYDFFYGDAYKIEHFQFADQSFSLEDLMTKGLLIHGTEANDTFQYWRGKAEVYAGAGNDTLHGADKDDVLYGEDGDDKLYGKGGNDRLIGGAGNDYLEGGAGNDTYVFSKGHGQDVIYDPHNNADDRIIFTDLKREEVIFRQEGYHLIMQSSETDSVKITNFFHSDAYKIEHFQFADQSFSLEDLMTKGLLIHGTEANDTFQYWRGKAEVYAGAGNDTLHGADKDDVLYGEDGDDKLYGKGGNDRLIGGAGNDRLEGGVGNDTYVFSKGHGQDVIHDPHNDADDRIIFTDLKRKEVIFRQEGYHLIMQSSETDSVKIYDFFYGDAYKIEHFQFADQSFSLEDLMTKGLLIHGTEANDTFQYWGGKAEVYAGVGNDTLHGADKDDVLYGEDGDDKLYGKGGNDRLIGGAGNDYLEGGAGNDTYVFSKGHGQDVIHDPHNDADDRIIFTDLKRKEVIFRQEGYHLIMQSSETDSVKIYDFFYGDAYKIEHFQFADQSFSLEDLMTKGLLIHGTEANDTFQYWGGKAEVYAGVGNDTLHGADKDDVLYGEDGDDKLYGKGGNDRLIGGAGNDYLEGGAGNDTYVFSKGHGQDVIYDYQTTANSDTIQFTDLNRNAVIFRQEGYHLIMQSSETDSVKITNFFHSDAYKIEHFQFADQSFSLEDLMTKGLLIHGTEANDTFQYWRGKAEVYAGAGNDTLYGADKDDVLYGEDGDDKLYGKGGNDRLIGGAGNDRLEGGVGNDTYVFSKGHGQDVIHDPHNDADDRIIFTDLKREEVIFRQEGYHLIMQSSETDSVKITNFFHSDAYKIEHFQFADQSFSLEDLMTKGLLIHGTEANDTFQYWRGKAEVYAGAGNDTLHGADKDDVLYGEDGDDKLYGNGGNDRLYGGDGADYLYAGAGDDVLSGGKGADRLHGDAGADVFVFDVADDAVDIIEDFNVQEDKIALSREVFSALGEQLKAEAFALGTQADTQEQRVLFDVKTGSLLYDADGSGVIAAQHVATLRGSALYALSHEHFEIV</sequence>
<dbReference type="EMBL" id="UHIA01000004">
    <property type="protein sequence ID" value="SUO96544.1"/>
    <property type="molecule type" value="Genomic_DNA"/>
</dbReference>
<dbReference type="GO" id="GO:0005509">
    <property type="term" value="F:calcium ion binding"/>
    <property type="evidence" value="ECO:0007669"/>
    <property type="project" value="InterPro"/>
</dbReference>
<dbReference type="SUPFAM" id="SSF51120">
    <property type="entry name" value="beta-Roll"/>
    <property type="match status" value="7"/>
</dbReference>
<dbReference type="PRINTS" id="PR00313">
    <property type="entry name" value="CABNDNGRPT"/>
</dbReference>
<dbReference type="PANTHER" id="PTHR38340:SF1">
    <property type="entry name" value="S-LAYER PROTEIN"/>
    <property type="match status" value="1"/>
</dbReference>
<dbReference type="OrthoDB" id="1676884at2"/>
<dbReference type="Pfam" id="PF06594">
    <property type="entry name" value="HCBP_related"/>
    <property type="match status" value="6"/>
</dbReference>
<proteinExistence type="predicted"/>
<dbReference type="InterPro" id="IPR010566">
    <property type="entry name" value="Haemolys_ca-bd"/>
</dbReference>
<feature type="domain" description="Haemolysin-type calcium binding-related" evidence="4">
    <location>
        <begin position="1005"/>
        <end position="1035"/>
    </location>
</feature>
<dbReference type="Proteomes" id="UP000254575">
    <property type="component" value="Unassembled WGS sequence"/>
</dbReference>
<feature type="domain" description="Haemolysin-type calcium binding-related" evidence="4">
    <location>
        <begin position="1796"/>
        <end position="1826"/>
    </location>
</feature>
<feature type="domain" description="Haemolysin-type calcium binding-related" evidence="4">
    <location>
        <begin position="1321"/>
        <end position="1351"/>
    </location>
</feature>
<keyword evidence="6" id="KW-1185">Reference proteome</keyword>
<evidence type="ECO:0000256" key="1">
    <source>
        <dbReference type="ARBA" id="ARBA00004613"/>
    </source>
</evidence>
<feature type="domain" description="Haemolysin-type calcium binding-related" evidence="4">
    <location>
        <begin position="1479"/>
        <end position="1509"/>
    </location>
</feature>
<keyword evidence="3" id="KW-0106">Calcium</keyword>
<feature type="domain" description="Haemolysin-type calcium binding-related" evidence="4">
    <location>
        <begin position="1638"/>
        <end position="1668"/>
    </location>
</feature>
<evidence type="ECO:0000313" key="6">
    <source>
        <dbReference type="Proteomes" id="UP000254575"/>
    </source>
</evidence>
<dbReference type="GO" id="GO:0005576">
    <property type="term" value="C:extracellular region"/>
    <property type="evidence" value="ECO:0007669"/>
    <property type="project" value="UniProtKB-SubCell"/>
</dbReference>
<feature type="domain" description="Haemolysin-type calcium binding-related" evidence="4">
    <location>
        <begin position="1163"/>
        <end position="1193"/>
    </location>
</feature>
<dbReference type="Gene3D" id="2.150.10.10">
    <property type="entry name" value="Serralysin-like metalloprotease, C-terminal"/>
    <property type="match status" value="5"/>
</dbReference>
<evidence type="ECO:0000256" key="3">
    <source>
        <dbReference type="ARBA" id="ARBA00022837"/>
    </source>
</evidence>
<dbReference type="PROSITE" id="PS00330">
    <property type="entry name" value="HEMOLYSIN_CALCIUM"/>
    <property type="match status" value="14"/>
</dbReference>
<dbReference type="InterPro" id="IPR001343">
    <property type="entry name" value="Hemolysn_Ca-bd"/>
</dbReference>
<dbReference type="InterPro" id="IPR018511">
    <property type="entry name" value="Hemolysin-typ_Ca-bd_CS"/>
</dbReference>
<evidence type="ECO:0000313" key="5">
    <source>
        <dbReference type="EMBL" id="SUO96544.1"/>
    </source>
</evidence>
<dbReference type="PANTHER" id="PTHR38340">
    <property type="entry name" value="S-LAYER PROTEIN"/>
    <property type="match status" value="1"/>
</dbReference>
<dbReference type="Pfam" id="PF00353">
    <property type="entry name" value="HemolysinCabind"/>
    <property type="match status" value="8"/>
</dbReference>
<keyword evidence="2" id="KW-0964">Secreted</keyword>
<accession>A0A380MWJ0</accession>
<reference evidence="5 6" key="1">
    <citation type="submission" date="2018-06" db="EMBL/GenBank/DDBJ databases">
        <authorList>
            <consortium name="Pathogen Informatics"/>
            <person name="Doyle S."/>
        </authorList>
    </citation>
    <scope>NUCLEOTIDE SEQUENCE [LARGE SCALE GENOMIC DNA]</scope>
    <source>
        <strain evidence="5 6">NCTC10717</strain>
    </source>
</reference>
<protein>
    <submittedName>
        <fullName evidence="5">Cyclolysin</fullName>
    </submittedName>
</protein>
<gene>
    <name evidence="5" type="primary">cya_3</name>
    <name evidence="5" type="ORF">NCTC10717_01052</name>
</gene>
<name>A0A380MWJ0_9GAMM</name>
<dbReference type="InterPro" id="IPR011049">
    <property type="entry name" value="Serralysin-like_metalloprot_C"/>
</dbReference>
<comment type="subcellular location">
    <subcellularLocation>
        <location evidence="1">Secreted</location>
    </subcellularLocation>
</comment>